<accession>A0A3S5CEE4</accession>
<evidence type="ECO:0000313" key="3">
    <source>
        <dbReference type="Proteomes" id="UP000784294"/>
    </source>
</evidence>
<organism evidence="2 3">
    <name type="scientific">Protopolystoma xenopodis</name>
    <dbReference type="NCBI Taxonomy" id="117903"/>
    <lineage>
        <taxon>Eukaryota</taxon>
        <taxon>Metazoa</taxon>
        <taxon>Spiralia</taxon>
        <taxon>Lophotrochozoa</taxon>
        <taxon>Platyhelminthes</taxon>
        <taxon>Monogenea</taxon>
        <taxon>Polyopisthocotylea</taxon>
        <taxon>Polystomatidea</taxon>
        <taxon>Polystomatidae</taxon>
        <taxon>Protopolystoma</taxon>
    </lineage>
</organism>
<gene>
    <name evidence="2" type="ORF">PXEA_LOCUS7888</name>
</gene>
<name>A0A3S5CEE4_9PLAT</name>
<proteinExistence type="predicted"/>
<dbReference type="Proteomes" id="UP000784294">
    <property type="component" value="Unassembled WGS sequence"/>
</dbReference>
<feature type="region of interest" description="Disordered" evidence="1">
    <location>
        <begin position="1"/>
        <end position="36"/>
    </location>
</feature>
<keyword evidence="3" id="KW-1185">Reference proteome</keyword>
<dbReference type="EMBL" id="CAAALY010021199">
    <property type="protein sequence ID" value="VEL14448.1"/>
    <property type="molecule type" value="Genomic_DNA"/>
</dbReference>
<protein>
    <submittedName>
        <fullName evidence="2">Uncharacterized protein</fullName>
    </submittedName>
</protein>
<reference evidence="2" key="1">
    <citation type="submission" date="2018-11" db="EMBL/GenBank/DDBJ databases">
        <authorList>
            <consortium name="Pathogen Informatics"/>
        </authorList>
    </citation>
    <scope>NUCLEOTIDE SEQUENCE</scope>
</reference>
<evidence type="ECO:0000313" key="2">
    <source>
        <dbReference type="EMBL" id="VEL14448.1"/>
    </source>
</evidence>
<dbReference type="AlphaFoldDB" id="A0A3S5CEE4"/>
<comment type="caution">
    <text evidence="2">The sequence shown here is derived from an EMBL/GenBank/DDBJ whole genome shotgun (WGS) entry which is preliminary data.</text>
</comment>
<evidence type="ECO:0000256" key="1">
    <source>
        <dbReference type="SAM" id="MobiDB-lite"/>
    </source>
</evidence>
<sequence length="154" mass="16218">MGRARRPRPATSPASDTFCLSPSDKTDGVSVAGSSEEAKQVKCQAGLLHAVRQPDEKLAPPPRVGLSLWERPVSGYNDGPHGRFAHATGPGPQFSWKTVSGGNIQSAPVGANDEVQSQIGADRRDGLMRPASTPWRGGPLGYGALAEIWPPKSP</sequence>